<evidence type="ECO:0000256" key="1">
    <source>
        <dbReference type="ARBA" id="ARBA00022723"/>
    </source>
</evidence>
<dbReference type="PROSITE" id="PS50003">
    <property type="entry name" value="PH_DOMAIN"/>
    <property type="match status" value="1"/>
</dbReference>
<comment type="caution">
    <text evidence="8">The sequence shown here is derived from an EMBL/GenBank/DDBJ whole genome shotgun (WGS) entry which is preliminary data.</text>
</comment>
<dbReference type="InterPro" id="IPR001849">
    <property type="entry name" value="PH_domain"/>
</dbReference>
<dbReference type="GO" id="GO:0005769">
    <property type="term" value="C:early endosome"/>
    <property type="evidence" value="ECO:0007669"/>
    <property type="project" value="TreeGrafter"/>
</dbReference>
<dbReference type="Proteomes" id="UP001331761">
    <property type="component" value="Unassembled WGS sequence"/>
</dbReference>
<evidence type="ECO:0000256" key="4">
    <source>
        <dbReference type="PROSITE-ProRule" id="PRU00091"/>
    </source>
</evidence>
<proteinExistence type="predicted"/>
<dbReference type="InterPro" id="IPR011011">
    <property type="entry name" value="Znf_FYVE_PHD"/>
</dbReference>
<evidence type="ECO:0000256" key="2">
    <source>
        <dbReference type="ARBA" id="ARBA00022771"/>
    </source>
</evidence>
<gene>
    <name evidence="8" type="ORF">GCK32_005912</name>
</gene>
<feature type="region of interest" description="Disordered" evidence="5">
    <location>
        <begin position="234"/>
        <end position="295"/>
    </location>
</feature>
<dbReference type="PROSITE" id="PS50178">
    <property type="entry name" value="ZF_FYVE"/>
    <property type="match status" value="1"/>
</dbReference>
<dbReference type="GO" id="GO:0007032">
    <property type="term" value="P:endosome organization"/>
    <property type="evidence" value="ECO:0007669"/>
    <property type="project" value="TreeGrafter"/>
</dbReference>
<feature type="domain" description="PH" evidence="6">
    <location>
        <begin position="51"/>
        <end position="147"/>
    </location>
</feature>
<dbReference type="Gene3D" id="2.30.29.30">
    <property type="entry name" value="Pleckstrin-homology domain (PH domain)/Phosphotyrosine-binding domain (PTB)"/>
    <property type="match status" value="1"/>
</dbReference>
<feature type="compositionally biased region" description="Acidic residues" evidence="5">
    <location>
        <begin position="260"/>
        <end position="275"/>
    </location>
</feature>
<sequence length="295" mass="33325">MVDRLGTSVFSPLSLIIICVEVNSEVNARRVANVEQCFGKMAKPLSLFGRVLVGEGVLVKMCRKKPKQRQFFLFNDILVYGNIVISKKRYNKQRIIPLENVELEDLPDEGAIRNGWIVKTPEKSFAVYAASPKEKKEWMIHIERCVADLLEKGNKRPAKEHAAVWIPDGEAARCMACGRTQFNLVQRRHHCRACGRVICGACSTHSYRIDSLNKKPVRVCDMCFTRLTGVTDDRAHRQSNDVQTSREAPLPPPRPSAVEMDYDGESSSETDEEGEKEDHSMSASSPTFYREEVGH</sequence>
<evidence type="ECO:0000256" key="5">
    <source>
        <dbReference type="SAM" id="MobiDB-lite"/>
    </source>
</evidence>
<protein>
    <submittedName>
        <fullName evidence="8">Pleckstrin and FYVE domain-containing 2</fullName>
    </submittedName>
</protein>
<dbReference type="InterPro" id="IPR055251">
    <property type="entry name" value="SOS1_NGEF_PH"/>
</dbReference>
<dbReference type="GO" id="GO:0008270">
    <property type="term" value="F:zinc ion binding"/>
    <property type="evidence" value="ECO:0007669"/>
    <property type="project" value="UniProtKB-KW"/>
</dbReference>
<evidence type="ECO:0000259" key="7">
    <source>
        <dbReference type="PROSITE" id="PS50178"/>
    </source>
</evidence>
<dbReference type="PANTHER" id="PTHR46280">
    <property type="entry name" value="PLECKSTRIN HOMOLOGY DOMAIN-CONTAINING FAMILY F MEMBER 2-RELATED"/>
    <property type="match status" value="1"/>
</dbReference>
<dbReference type="FunFam" id="2.30.29.30:FF:000167">
    <property type="entry name" value="Pleckstrin homology domain-containing family F member 2"/>
    <property type="match status" value="1"/>
</dbReference>
<dbReference type="SMART" id="SM00233">
    <property type="entry name" value="PH"/>
    <property type="match status" value="1"/>
</dbReference>
<dbReference type="PANTHER" id="PTHR46280:SF3">
    <property type="entry name" value="PLECKSTRIN HOMOLOGY DOMAIN-CONTAINING FAMILY F MEMBER 1 HOMOLOG"/>
    <property type="match status" value="1"/>
</dbReference>
<accession>A0AAN8IY40</accession>
<evidence type="ECO:0000256" key="3">
    <source>
        <dbReference type="ARBA" id="ARBA00022833"/>
    </source>
</evidence>
<dbReference type="Pfam" id="PF22697">
    <property type="entry name" value="SOS1_NGEF_PH"/>
    <property type="match status" value="1"/>
</dbReference>
<dbReference type="InterPro" id="IPR000306">
    <property type="entry name" value="Znf_FYVE"/>
</dbReference>
<dbReference type="GO" id="GO:0008333">
    <property type="term" value="P:endosome to lysosome transport"/>
    <property type="evidence" value="ECO:0007669"/>
    <property type="project" value="TreeGrafter"/>
</dbReference>
<keyword evidence="1" id="KW-0479">Metal-binding</keyword>
<dbReference type="InterPro" id="IPR011993">
    <property type="entry name" value="PH-like_dom_sf"/>
</dbReference>
<dbReference type="InterPro" id="IPR013083">
    <property type="entry name" value="Znf_RING/FYVE/PHD"/>
</dbReference>
<organism evidence="8 9">
    <name type="scientific">Trichostrongylus colubriformis</name>
    <name type="common">Black scour worm</name>
    <dbReference type="NCBI Taxonomy" id="6319"/>
    <lineage>
        <taxon>Eukaryota</taxon>
        <taxon>Metazoa</taxon>
        <taxon>Ecdysozoa</taxon>
        <taxon>Nematoda</taxon>
        <taxon>Chromadorea</taxon>
        <taxon>Rhabditida</taxon>
        <taxon>Rhabditina</taxon>
        <taxon>Rhabditomorpha</taxon>
        <taxon>Strongyloidea</taxon>
        <taxon>Trichostrongylidae</taxon>
        <taxon>Trichostrongylus</taxon>
    </lineage>
</organism>
<dbReference type="InterPro" id="IPR037871">
    <property type="entry name" value="PH_Phafin"/>
</dbReference>
<reference evidence="8 9" key="1">
    <citation type="submission" date="2019-10" db="EMBL/GenBank/DDBJ databases">
        <title>Assembly and Annotation for the nematode Trichostrongylus colubriformis.</title>
        <authorList>
            <person name="Martin J."/>
        </authorList>
    </citation>
    <scope>NUCLEOTIDE SEQUENCE [LARGE SCALE GENOMIC DNA]</scope>
    <source>
        <strain evidence="8">G859</strain>
        <tissue evidence="8">Whole worm</tissue>
    </source>
</reference>
<evidence type="ECO:0000313" key="9">
    <source>
        <dbReference type="Proteomes" id="UP001331761"/>
    </source>
</evidence>
<dbReference type="Pfam" id="PF01363">
    <property type="entry name" value="FYVE"/>
    <property type="match status" value="1"/>
</dbReference>
<dbReference type="InterPro" id="IPR017455">
    <property type="entry name" value="Znf_FYVE-rel"/>
</dbReference>
<dbReference type="GO" id="GO:0035091">
    <property type="term" value="F:phosphatidylinositol binding"/>
    <property type="evidence" value="ECO:0007669"/>
    <property type="project" value="TreeGrafter"/>
</dbReference>
<keyword evidence="2 4" id="KW-0863">Zinc-finger</keyword>
<dbReference type="EMBL" id="WIXE01001327">
    <property type="protein sequence ID" value="KAK5985802.1"/>
    <property type="molecule type" value="Genomic_DNA"/>
</dbReference>
<dbReference type="InterPro" id="IPR051765">
    <property type="entry name" value="PH_domain-containing_F"/>
</dbReference>
<name>A0AAN8IY40_TRICO</name>
<dbReference type="Gene3D" id="3.30.40.10">
    <property type="entry name" value="Zinc/RING finger domain, C3HC4 (zinc finger)"/>
    <property type="match status" value="1"/>
</dbReference>
<keyword evidence="9" id="KW-1185">Reference proteome</keyword>
<dbReference type="SUPFAM" id="SSF50729">
    <property type="entry name" value="PH domain-like"/>
    <property type="match status" value="1"/>
</dbReference>
<dbReference type="AlphaFoldDB" id="A0AAN8IY40"/>
<dbReference type="SUPFAM" id="SSF57903">
    <property type="entry name" value="FYVE/PHD zinc finger"/>
    <property type="match status" value="1"/>
</dbReference>
<evidence type="ECO:0000313" key="8">
    <source>
        <dbReference type="EMBL" id="KAK5985802.1"/>
    </source>
</evidence>
<dbReference type="SMART" id="SM00064">
    <property type="entry name" value="FYVE"/>
    <property type="match status" value="1"/>
</dbReference>
<feature type="domain" description="FYVE-type" evidence="7">
    <location>
        <begin position="168"/>
        <end position="228"/>
    </location>
</feature>
<keyword evidence="3" id="KW-0862">Zinc</keyword>
<evidence type="ECO:0000259" key="6">
    <source>
        <dbReference type="PROSITE" id="PS50003"/>
    </source>
</evidence>
<dbReference type="CDD" id="cd01218">
    <property type="entry name" value="PH_Phafin2-like"/>
    <property type="match status" value="1"/>
</dbReference>